<feature type="compositionally biased region" description="Basic and acidic residues" evidence="1">
    <location>
        <begin position="74"/>
        <end position="85"/>
    </location>
</feature>
<feature type="transmembrane region" description="Helical" evidence="2">
    <location>
        <begin position="46"/>
        <end position="63"/>
    </location>
</feature>
<keyword evidence="2" id="KW-1133">Transmembrane helix</keyword>
<evidence type="ECO:0000313" key="3">
    <source>
        <dbReference type="EMBL" id="VDG27789.1"/>
    </source>
</evidence>
<keyword evidence="2" id="KW-0472">Membrane</keyword>
<proteinExistence type="predicted"/>
<dbReference type="Proteomes" id="UP000289996">
    <property type="component" value="Unassembled WGS sequence"/>
</dbReference>
<evidence type="ECO:0000256" key="2">
    <source>
        <dbReference type="SAM" id="Phobius"/>
    </source>
</evidence>
<protein>
    <recommendedName>
        <fullName evidence="5">Holin</fullName>
    </recommendedName>
</protein>
<feature type="region of interest" description="Disordered" evidence="1">
    <location>
        <begin position="62"/>
        <end position="85"/>
    </location>
</feature>
<evidence type="ECO:0008006" key="5">
    <source>
        <dbReference type="Google" id="ProtNLM"/>
    </source>
</evidence>
<name>A0A660E4C8_9LACO</name>
<keyword evidence="2" id="KW-0812">Transmembrane</keyword>
<dbReference type="AlphaFoldDB" id="A0A660E4C8"/>
<sequence length="85" mass="8889">MKSLKLSFNKESVADIVSVIFIIASFIVTLGNAMGLTIPGVTSDSINAWVSAITLIVGSGGLIRDTSSSNSTQNKEDKASETPKD</sequence>
<dbReference type="OrthoDB" id="2309909at2"/>
<keyword evidence="4" id="KW-1185">Reference proteome</keyword>
<dbReference type="EMBL" id="UYIG01000057">
    <property type="protein sequence ID" value="VDG27789.1"/>
    <property type="molecule type" value="Genomic_DNA"/>
</dbReference>
<organism evidence="3 4">
    <name type="scientific">Lactiplantibacillus mudanjiangensis</name>
    <dbReference type="NCBI Taxonomy" id="1296538"/>
    <lineage>
        <taxon>Bacteria</taxon>
        <taxon>Bacillati</taxon>
        <taxon>Bacillota</taxon>
        <taxon>Bacilli</taxon>
        <taxon>Lactobacillales</taxon>
        <taxon>Lactobacillaceae</taxon>
        <taxon>Lactiplantibacillus</taxon>
    </lineage>
</organism>
<gene>
    <name evidence="3" type="ORF">MUDAN_MDHGFNIF_02613</name>
</gene>
<reference evidence="3 4" key="1">
    <citation type="submission" date="2018-11" db="EMBL/GenBank/DDBJ databases">
        <authorList>
            <person name="Wuyts S."/>
        </authorList>
    </citation>
    <scope>NUCLEOTIDE SEQUENCE [LARGE SCALE GENOMIC DNA]</scope>
    <source>
        <strain evidence="3">Lactobacillus mudanjiangensis AMBF249</strain>
    </source>
</reference>
<dbReference type="RefSeq" id="WP_130851505.1">
    <property type="nucleotide sequence ID" value="NZ_UYIG01000057.1"/>
</dbReference>
<accession>A0A660E4C8</accession>
<evidence type="ECO:0000256" key="1">
    <source>
        <dbReference type="SAM" id="MobiDB-lite"/>
    </source>
</evidence>
<feature type="transmembrane region" description="Helical" evidence="2">
    <location>
        <begin position="12"/>
        <end position="34"/>
    </location>
</feature>
<evidence type="ECO:0000313" key="4">
    <source>
        <dbReference type="Proteomes" id="UP000289996"/>
    </source>
</evidence>